<accession>A0A559JT25</accession>
<organism evidence="5 6">
    <name type="scientific">Cohnella terricola</name>
    <dbReference type="NCBI Taxonomy" id="1289167"/>
    <lineage>
        <taxon>Bacteria</taxon>
        <taxon>Bacillati</taxon>
        <taxon>Bacillota</taxon>
        <taxon>Bacilli</taxon>
        <taxon>Bacillales</taxon>
        <taxon>Paenibacillaceae</taxon>
        <taxon>Cohnella</taxon>
    </lineage>
</organism>
<dbReference type="InterPro" id="IPR003439">
    <property type="entry name" value="ABC_transporter-like_ATP-bd"/>
</dbReference>
<dbReference type="PROSITE" id="PS50893">
    <property type="entry name" value="ABC_TRANSPORTER_2"/>
    <property type="match status" value="1"/>
</dbReference>
<evidence type="ECO:0000259" key="4">
    <source>
        <dbReference type="PROSITE" id="PS50893"/>
    </source>
</evidence>
<dbReference type="CDD" id="cd03230">
    <property type="entry name" value="ABC_DR_subfamily_A"/>
    <property type="match status" value="1"/>
</dbReference>
<dbReference type="PANTHER" id="PTHR42939:SF1">
    <property type="entry name" value="ABC TRANSPORTER ATP-BINDING PROTEIN ALBC-RELATED"/>
    <property type="match status" value="1"/>
</dbReference>
<dbReference type="AlphaFoldDB" id="A0A559JT25"/>
<evidence type="ECO:0000256" key="2">
    <source>
        <dbReference type="ARBA" id="ARBA00022741"/>
    </source>
</evidence>
<evidence type="ECO:0000313" key="6">
    <source>
        <dbReference type="Proteomes" id="UP000316330"/>
    </source>
</evidence>
<dbReference type="InterPro" id="IPR051782">
    <property type="entry name" value="ABC_Transporter_VariousFunc"/>
</dbReference>
<dbReference type="SUPFAM" id="SSF52540">
    <property type="entry name" value="P-loop containing nucleoside triphosphate hydrolases"/>
    <property type="match status" value="1"/>
</dbReference>
<keyword evidence="3 5" id="KW-0067">ATP-binding</keyword>
<dbReference type="PANTHER" id="PTHR42939">
    <property type="entry name" value="ABC TRANSPORTER ATP-BINDING PROTEIN ALBC-RELATED"/>
    <property type="match status" value="1"/>
</dbReference>
<name>A0A559JT25_9BACL</name>
<evidence type="ECO:0000256" key="1">
    <source>
        <dbReference type="ARBA" id="ARBA00022448"/>
    </source>
</evidence>
<dbReference type="Pfam" id="PF00005">
    <property type="entry name" value="ABC_tran"/>
    <property type="match status" value="1"/>
</dbReference>
<dbReference type="Gene3D" id="3.40.50.300">
    <property type="entry name" value="P-loop containing nucleotide triphosphate hydrolases"/>
    <property type="match status" value="1"/>
</dbReference>
<keyword evidence="2" id="KW-0547">Nucleotide-binding</keyword>
<dbReference type="GO" id="GO:0005524">
    <property type="term" value="F:ATP binding"/>
    <property type="evidence" value="ECO:0007669"/>
    <property type="project" value="UniProtKB-KW"/>
</dbReference>
<dbReference type="RefSeq" id="WP_144698629.1">
    <property type="nucleotide sequence ID" value="NZ_VNJJ01000002.1"/>
</dbReference>
<dbReference type="EMBL" id="VNJJ01000002">
    <property type="protein sequence ID" value="TVY03034.1"/>
    <property type="molecule type" value="Genomic_DNA"/>
</dbReference>
<feature type="domain" description="ABC transporter" evidence="4">
    <location>
        <begin position="2"/>
        <end position="224"/>
    </location>
</feature>
<dbReference type="Proteomes" id="UP000316330">
    <property type="component" value="Unassembled WGS sequence"/>
</dbReference>
<protein>
    <submittedName>
        <fullName evidence="5">ABC transporter ATP-binding protein</fullName>
    </submittedName>
</protein>
<keyword evidence="1" id="KW-0813">Transport</keyword>
<dbReference type="InterPro" id="IPR017871">
    <property type="entry name" value="ABC_transporter-like_CS"/>
</dbReference>
<gene>
    <name evidence="5" type="ORF">FPZ45_03850</name>
</gene>
<reference evidence="5 6" key="1">
    <citation type="submission" date="2019-07" db="EMBL/GenBank/DDBJ databases">
        <authorList>
            <person name="Kim J."/>
        </authorList>
    </citation>
    <scope>NUCLEOTIDE SEQUENCE [LARGE SCALE GENOMIC DNA]</scope>
    <source>
        <strain evidence="5 6">G13</strain>
    </source>
</reference>
<dbReference type="InterPro" id="IPR027417">
    <property type="entry name" value="P-loop_NTPase"/>
</dbReference>
<dbReference type="SMART" id="SM00382">
    <property type="entry name" value="AAA"/>
    <property type="match status" value="1"/>
</dbReference>
<dbReference type="OrthoDB" id="9804819at2"/>
<evidence type="ECO:0000256" key="3">
    <source>
        <dbReference type="ARBA" id="ARBA00022840"/>
    </source>
</evidence>
<dbReference type="GO" id="GO:0016887">
    <property type="term" value="F:ATP hydrolysis activity"/>
    <property type="evidence" value="ECO:0007669"/>
    <property type="project" value="InterPro"/>
</dbReference>
<comment type="caution">
    <text evidence="5">The sequence shown here is derived from an EMBL/GenBank/DDBJ whole genome shotgun (WGS) entry which is preliminary data.</text>
</comment>
<proteinExistence type="predicted"/>
<dbReference type="PROSITE" id="PS00211">
    <property type="entry name" value="ABC_TRANSPORTER_1"/>
    <property type="match status" value="1"/>
</dbReference>
<evidence type="ECO:0000313" key="5">
    <source>
        <dbReference type="EMBL" id="TVY03034.1"/>
    </source>
</evidence>
<sequence length="234" mass="27027">MIELKYVDKRYPTSNALLYVHGLTIRKGEIVGILGENGSGKTTLLKSIMGIGELQNGEITIEGKSVGEQYERMAFITEEGSFLPHLTPKKYAHFLAEFFPQFDLEYFNELLRRYELPTDRRIRTFSKGQKMKLEISAGLAKRADYFFMDEPFVGKDIFARRESLKLMMSGLKGDETLLITTHLIDEIENVIDRAVILFKGLIRQDLYIDDIREQGKSLADVMQEVRNTRPFYDH</sequence>
<dbReference type="InterPro" id="IPR003593">
    <property type="entry name" value="AAA+_ATPase"/>
</dbReference>
<keyword evidence="6" id="KW-1185">Reference proteome</keyword>